<proteinExistence type="predicted"/>
<keyword evidence="2" id="KW-1185">Reference proteome</keyword>
<reference evidence="1" key="1">
    <citation type="submission" date="2021-02" db="EMBL/GenBank/DDBJ databases">
        <authorList>
            <person name="Dougan E. K."/>
            <person name="Rhodes N."/>
            <person name="Thang M."/>
            <person name="Chan C."/>
        </authorList>
    </citation>
    <scope>NUCLEOTIDE SEQUENCE</scope>
</reference>
<protein>
    <submittedName>
        <fullName evidence="1">Uncharacterized protein</fullName>
    </submittedName>
</protein>
<accession>A0A812TIC0</accession>
<sequence>MVLQEMDRAIIQGFLQAAEGGKLVQSIDGLHEFLVQHGVAWRQVIHCDHVGVHSQNRDGLGCSSAHVHDLLKSICSIGFSQSEVRGICVEVPHGPEGDEIRGFNQRLVSDAGGRLAPVTSLRYASVVGSHANQAARCIWHKVAHDDDRLTVDGKLSLEKLEAVDRAWARSIRDGHTWLVVSHELAQEFPQYCLLAQAAGNILRSRSPHASALPSIFGFVLKYGGGTEHDSFMARTERHVRAHGFPNRVLGGDMWHALSQDCKGPEQHVSWRHMLLKFGLCGPEKCLTLTDVKRSLSARDVLKSVGEAESFLLQVQKLGQDLDSDTIEASLGNLEVQLASIVLQKKKISQHDTLQDAARSCLEKIGAPCPWGVAASTSTATREPSTLHRGSSLRVYDETGKPVSNSRVVDLGFQPGNEVIRKADDMKGTIMEISAESVRLRLTDGQEYLASSQSFVDGKWKQHVQKAEPVLFKDWRKYDPVHSTEFTIGVVKGVVFHSMYEQYETLKVDDLDIFLKPTKNVQVKKSYNINILKLPIATARVNVGETVPAGAVQLAVLAAGATNKETHKIYMQAHFQGPKTDSSQQGFINPVWLMKSTTDRDEANMELHWTSKTSMNQKLTCKSASMTLPIVRNFVKLDAGDSLVLWRPDMGKSESIEVLEPVKKKARK</sequence>
<comment type="caution">
    <text evidence="1">The sequence shown here is derived from an EMBL/GenBank/DDBJ whole genome shotgun (WGS) entry which is preliminary data.</text>
</comment>
<dbReference type="AlphaFoldDB" id="A0A812TIC0"/>
<gene>
    <name evidence="1" type="ORF">SNEC2469_LOCUS15448</name>
</gene>
<dbReference type="OrthoDB" id="414166at2759"/>
<dbReference type="EMBL" id="CAJNJA010025063">
    <property type="protein sequence ID" value="CAE7536952.1"/>
    <property type="molecule type" value="Genomic_DNA"/>
</dbReference>
<evidence type="ECO:0000313" key="1">
    <source>
        <dbReference type="EMBL" id="CAE7536952.1"/>
    </source>
</evidence>
<dbReference type="Proteomes" id="UP000601435">
    <property type="component" value="Unassembled WGS sequence"/>
</dbReference>
<name>A0A812TIC0_9DINO</name>
<organism evidence="1 2">
    <name type="scientific">Symbiodinium necroappetens</name>
    <dbReference type="NCBI Taxonomy" id="1628268"/>
    <lineage>
        <taxon>Eukaryota</taxon>
        <taxon>Sar</taxon>
        <taxon>Alveolata</taxon>
        <taxon>Dinophyceae</taxon>
        <taxon>Suessiales</taxon>
        <taxon>Symbiodiniaceae</taxon>
        <taxon>Symbiodinium</taxon>
    </lineage>
</organism>
<evidence type="ECO:0000313" key="2">
    <source>
        <dbReference type="Proteomes" id="UP000601435"/>
    </source>
</evidence>